<dbReference type="PROSITE" id="PS50983">
    <property type="entry name" value="FE_B12_PBP"/>
    <property type="match status" value="1"/>
</dbReference>
<proteinExistence type="predicted"/>
<gene>
    <name evidence="3" type="primary">btuF</name>
    <name evidence="3" type="ordered locus">GNIT_0870</name>
</gene>
<dbReference type="AlphaFoldDB" id="G4QJW6"/>
<dbReference type="GO" id="GO:0071281">
    <property type="term" value="P:cellular response to iron ion"/>
    <property type="evidence" value="ECO:0007669"/>
    <property type="project" value="TreeGrafter"/>
</dbReference>
<keyword evidence="1" id="KW-0732">Signal</keyword>
<dbReference type="Pfam" id="PF01497">
    <property type="entry name" value="Peripla_BP_2"/>
    <property type="match status" value="1"/>
</dbReference>
<dbReference type="KEGG" id="gni:GNIT_0870"/>
<feature type="domain" description="Fe/B12 periplasmic-binding" evidence="2">
    <location>
        <begin position="39"/>
        <end position="291"/>
    </location>
</feature>
<sequence length="292" mass="32490">MVYKSTEKNKHLSLLFIPLLLAFLLLNVSSSYAKSKPQRIVSLSPHLTEMVFALGREKQLVGVSDYSDYPYAQGCINEDCSVKLPTVANYQGADIAAIIRLEPTIILVWAGGNKTQDIDRLEQLGYVIFRSSPANIKALMEEVLTLGQALNAVSKSKKLHADMTEQVGNIKSEYAKQATNALYYMNQQPLSGMGSDVWINSLLSLCNIQNIYADLPTAYAQFSMADIIRKQPEVVIAASHQNLSSVKAFWALHQSVYNPKIVSVNPDALHRFTARVLPELTLLCKKVHFENN</sequence>
<dbReference type="PANTHER" id="PTHR30535">
    <property type="entry name" value="VITAMIN B12-BINDING PROTEIN"/>
    <property type="match status" value="1"/>
</dbReference>
<dbReference type="InterPro" id="IPR050902">
    <property type="entry name" value="ABC_Transporter_SBP"/>
</dbReference>
<keyword evidence="4" id="KW-1185">Reference proteome</keyword>
<dbReference type="InterPro" id="IPR002491">
    <property type="entry name" value="ABC_transptr_periplasmic_BD"/>
</dbReference>
<name>G4QJW6_GLANF</name>
<dbReference type="Gene3D" id="3.40.50.1980">
    <property type="entry name" value="Nitrogenase molybdenum iron protein domain"/>
    <property type="match status" value="2"/>
</dbReference>
<protein>
    <submittedName>
        <fullName evidence="3">ABC transporter, periplasmic substrate-binding protein, putative</fullName>
    </submittedName>
</protein>
<dbReference type="PANTHER" id="PTHR30535:SF34">
    <property type="entry name" value="MOLYBDATE-BINDING PROTEIN MOLA"/>
    <property type="match status" value="1"/>
</dbReference>
<dbReference type="EMBL" id="CP003060">
    <property type="protein sequence ID" value="AEP29008.1"/>
    <property type="molecule type" value="Genomic_DNA"/>
</dbReference>
<dbReference type="SUPFAM" id="SSF53807">
    <property type="entry name" value="Helical backbone' metal receptor"/>
    <property type="match status" value="1"/>
</dbReference>
<evidence type="ECO:0000313" key="4">
    <source>
        <dbReference type="Proteomes" id="UP000009282"/>
    </source>
</evidence>
<accession>G4QJW6</accession>
<dbReference type="HOGENOM" id="CLU_038034_2_5_6"/>
<evidence type="ECO:0000256" key="1">
    <source>
        <dbReference type="ARBA" id="ARBA00022729"/>
    </source>
</evidence>
<dbReference type="eggNOG" id="COG0614">
    <property type="taxonomic scope" value="Bacteria"/>
</dbReference>
<evidence type="ECO:0000313" key="3">
    <source>
        <dbReference type="EMBL" id="AEP29008.1"/>
    </source>
</evidence>
<organism evidence="3 4">
    <name type="scientific">Glaciecola nitratireducens (strain JCM 12485 / KCTC 12276 / FR1064)</name>
    <dbReference type="NCBI Taxonomy" id="1085623"/>
    <lineage>
        <taxon>Bacteria</taxon>
        <taxon>Pseudomonadati</taxon>
        <taxon>Pseudomonadota</taxon>
        <taxon>Gammaproteobacteria</taxon>
        <taxon>Alteromonadales</taxon>
        <taxon>Alteromonadaceae</taxon>
        <taxon>Brumicola</taxon>
    </lineage>
</organism>
<dbReference type="STRING" id="1085623.GNIT_0870"/>
<reference evidence="3 4" key="1">
    <citation type="journal article" date="2011" name="J. Bacteriol.">
        <title>Complete genome sequence of seawater bacterium Glaciecola nitratireducens FR1064T.</title>
        <authorList>
            <person name="Bian F."/>
            <person name="Qin Q.L."/>
            <person name="Xie B.B."/>
            <person name="Shu Y.L."/>
            <person name="Zhang X.Y."/>
            <person name="Yu Y."/>
            <person name="Chen B."/>
            <person name="Chen X.L."/>
            <person name="Zhou B.C."/>
            <person name="Zhang Y.Z."/>
        </authorList>
    </citation>
    <scope>NUCLEOTIDE SEQUENCE [LARGE SCALE GENOMIC DNA]</scope>
    <source>
        <strain evidence="4">JCM 12485 / KCTC 12276 / FR1064</strain>
    </source>
</reference>
<dbReference type="Proteomes" id="UP000009282">
    <property type="component" value="Chromosome"/>
</dbReference>
<dbReference type="NCBIfam" id="NF038402">
    <property type="entry name" value="TroA_like"/>
    <property type="match status" value="1"/>
</dbReference>
<evidence type="ECO:0000259" key="2">
    <source>
        <dbReference type="PROSITE" id="PS50983"/>
    </source>
</evidence>
<dbReference type="InterPro" id="IPR054828">
    <property type="entry name" value="Vit_B12_bind_prot"/>
</dbReference>